<reference evidence="1 2" key="1">
    <citation type="submission" date="2023-12" db="EMBL/GenBank/DDBJ databases">
        <title>Novel species of the genus Arcicella isolated from rivers.</title>
        <authorList>
            <person name="Lu H."/>
        </authorList>
    </citation>
    <scope>NUCLEOTIDE SEQUENCE [LARGE SCALE GENOMIC DNA]</scope>
    <source>
        <strain evidence="1 2">DC25W</strain>
    </source>
</reference>
<dbReference type="Proteomes" id="UP001302222">
    <property type="component" value="Unassembled WGS sequence"/>
</dbReference>
<evidence type="ECO:0000313" key="2">
    <source>
        <dbReference type="Proteomes" id="UP001302222"/>
    </source>
</evidence>
<gene>
    <name evidence="1" type="ORF">VB798_09560</name>
</gene>
<protein>
    <submittedName>
        <fullName evidence="1">Uncharacterized protein</fullName>
    </submittedName>
</protein>
<dbReference type="RefSeq" id="WP_323258254.1">
    <property type="nucleotide sequence ID" value="NZ_JAYGIM010000007.1"/>
</dbReference>
<keyword evidence="2" id="KW-1185">Reference proteome</keyword>
<proteinExistence type="predicted"/>
<comment type="caution">
    <text evidence="1">The sequence shown here is derived from an EMBL/GenBank/DDBJ whole genome shotgun (WGS) entry which is preliminary data.</text>
</comment>
<accession>A0ABU5SHQ2</accession>
<evidence type="ECO:0000313" key="1">
    <source>
        <dbReference type="EMBL" id="MEA5426818.1"/>
    </source>
</evidence>
<sequence length="120" mass="14413">MQIEMPIFDECANIVDYIPMSVEFPHCIKKSNFLYTQYKMIDESTCYEITLFRNGQIQLYKVDHDKANETVTETSKLLGFRFWRFGFQKHEFQACELKEVIENITGSWMFFNDLFAKYMI</sequence>
<dbReference type="EMBL" id="JAYGIM010000007">
    <property type="protein sequence ID" value="MEA5426818.1"/>
    <property type="molecule type" value="Genomic_DNA"/>
</dbReference>
<organism evidence="1 2">
    <name type="scientific">Arcicella lustrica</name>
    <dbReference type="NCBI Taxonomy" id="2984196"/>
    <lineage>
        <taxon>Bacteria</taxon>
        <taxon>Pseudomonadati</taxon>
        <taxon>Bacteroidota</taxon>
        <taxon>Cytophagia</taxon>
        <taxon>Cytophagales</taxon>
        <taxon>Flectobacillaceae</taxon>
        <taxon>Arcicella</taxon>
    </lineage>
</organism>
<name>A0ABU5SHQ2_9BACT</name>